<dbReference type="SUPFAM" id="SSF51206">
    <property type="entry name" value="cAMP-binding domain-like"/>
    <property type="match status" value="1"/>
</dbReference>
<proteinExistence type="predicted"/>
<dbReference type="PROSITE" id="PS50042">
    <property type="entry name" value="CNMP_BINDING_3"/>
    <property type="match status" value="1"/>
</dbReference>
<dbReference type="CDD" id="cd00038">
    <property type="entry name" value="CAP_ED"/>
    <property type="match status" value="1"/>
</dbReference>
<dbReference type="InterPro" id="IPR018490">
    <property type="entry name" value="cNMP-bd_dom_sf"/>
</dbReference>
<evidence type="ECO:0000313" key="3">
    <source>
        <dbReference type="Proteomes" id="UP001595792"/>
    </source>
</evidence>
<dbReference type="EMBL" id="JBHSBY010000030">
    <property type="protein sequence ID" value="MFC4196100.1"/>
    <property type="molecule type" value="Genomic_DNA"/>
</dbReference>
<name>A0ABV8NGP0_9SPHI</name>
<protein>
    <submittedName>
        <fullName evidence="2">Crp/Fnr family transcriptional regulator</fullName>
    </submittedName>
</protein>
<evidence type="ECO:0000313" key="2">
    <source>
        <dbReference type="EMBL" id="MFC4196100.1"/>
    </source>
</evidence>
<reference evidence="3" key="1">
    <citation type="journal article" date="2019" name="Int. J. Syst. Evol. Microbiol.">
        <title>The Global Catalogue of Microorganisms (GCM) 10K type strain sequencing project: providing services to taxonomists for standard genome sequencing and annotation.</title>
        <authorList>
            <consortium name="The Broad Institute Genomics Platform"/>
            <consortium name="The Broad Institute Genome Sequencing Center for Infectious Disease"/>
            <person name="Wu L."/>
            <person name="Ma J."/>
        </authorList>
    </citation>
    <scope>NUCLEOTIDE SEQUENCE [LARGE SCALE GENOMIC DNA]</scope>
    <source>
        <strain evidence="3">CCM 8689</strain>
    </source>
</reference>
<dbReference type="InterPro" id="IPR000595">
    <property type="entry name" value="cNMP-bd_dom"/>
</dbReference>
<sequence length="189" mass="22373">MSAELRKHIEEIVSLTDDEFEHINEHFKIKHLKKHQYLIQEDEHVKYMYFVIKGLLKATFTDVNGKEYIIQFAMENWWISDFKAFYQNAKSITNISCLENVELLSISRENLNKICSENHKMEHFFRVKNSYGYIALQQRILSLLSTSPKERFEQFSNQYPQLGQRVSKTIIAAYLGISRETLSRLSVKV</sequence>
<evidence type="ECO:0000259" key="1">
    <source>
        <dbReference type="PROSITE" id="PS50042"/>
    </source>
</evidence>
<dbReference type="Gene3D" id="2.60.120.10">
    <property type="entry name" value="Jelly Rolls"/>
    <property type="match status" value="1"/>
</dbReference>
<dbReference type="Proteomes" id="UP001595792">
    <property type="component" value="Unassembled WGS sequence"/>
</dbReference>
<dbReference type="RefSeq" id="WP_378959429.1">
    <property type="nucleotide sequence ID" value="NZ_JBHRXC010000016.1"/>
</dbReference>
<dbReference type="Pfam" id="PF00027">
    <property type="entry name" value="cNMP_binding"/>
    <property type="match status" value="1"/>
</dbReference>
<keyword evidence="3" id="KW-1185">Reference proteome</keyword>
<dbReference type="InterPro" id="IPR014710">
    <property type="entry name" value="RmlC-like_jellyroll"/>
</dbReference>
<gene>
    <name evidence="2" type="ORF">ACFOUY_05280</name>
</gene>
<comment type="caution">
    <text evidence="2">The sequence shown here is derived from an EMBL/GenBank/DDBJ whole genome shotgun (WGS) entry which is preliminary data.</text>
</comment>
<organism evidence="2 3">
    <name type="scientific">Pedobacter jamesrossensis</name>
    <dbReference type="NCBI Taxonomy" id="1908238"/>
    <lineage>
        <taxon>Bacteria</taxon>
        <taxon>Pseudomonadati</taxon>
        <taxon>Bacteroidota</taxon>
        <taxon>Sphingobacteriia</taxon>
        <taxon>Sphingobacteriales</taxon>
        <taxon>Sphingobacteriaceae</taxon>
        <taxon>Pedobacter</taxon>
    </lineage>
</organism>
<feature type="domain" description="Cyclic nucleotide-binding" evidence="1">
    <location>
        <begin position="11"/>
        <end position="114"/>
    </location>
</feature>
<accession>A0ABV8NGP0</accession>